<sequence>MPTLSRFGLLAIAASLLTACSPKQHQPITTGISFITQAPDYLLEDSSSTNSKRYARKNTVNWLSHQYRVAKRKAADNNAAYIAFYSDQLRDRPVLTPAFSYVTAMVSGDRLGPNSETGVVAEHAILASNIDFGMTQSSADVFAYNPNKARADVFEQQEANESIAYLSLIKQTHSEQDAPPAGDLAVLAHSVDRLATQGRNKIVLLSQYDAQYNTLITEQIKGLDVLISAGEISHVAIEHNTCLATFAHTGANWQTLYIAFDADGNILQCSF</sequence>
<dbReference type="PATRIC" id="fig|658445.3.peg.3486"/>
<dbReference type="Proteomes" id="UP000032303">
    <property type="component" value="Chromosome 2"/>
</dbReference>
<dbReference type="HOGENOM" id="CLU_1026189_0_0_6"/>
<dbReference type="EMBL" id="CP005974">
    <property type="protein sequence ID" value="AJR08242.1"/>
    <property type="molecule type" value="Genomic_DNA"/>
</dbReference>
<accession>A0A0C5WPK4</accession>
<dbReference type="InterPro" id="IPR029052">
    <property type="entry name" value="Metallo-depent_PP-like"/>
</dbReference>
<proteinExistence type="predicted"/>
<evidence type="ECO:0008006" key="3">
    <source>
        <dbReference type="Google" id="ProtNLM"/>
    </source>
</evidence>
<dbReference type="PROSITE" id="PS51257">
    <property type="entry name" value="PROKAR_LIPOPROTEIN"/>
    <property type="match status" value="1"/>
</dbReference>
<gene>
    <name evidence="1" type="ORF">H744_2c1567</name>
</gene>
<name>A0A0C5WPK4_9GAMM</name>
<dbReference type="OrthoDB" id="5814948at2"/>
<dbReference type="KEGG" id="pgb:H744_2c1567"/>
<reference evidence="1 2" key="1">
    <citation type="submission" date="2013-05" db="EMBL/GenBank/DDBJ databases">
        <title>Complete genome sequence of the lipase-producing bacterium Photobacterium gaetbulicola Gung47.</title>
        <authorList>
            <person name="Kim Y.-O."/>
        </authorList>
    </citation>
    <scope>NUCLEOTIDE SEQUENCE [LARGE SCALE GENOMIC DNA]</scope>
    <source>
        <strain evidence="1 2">Gung47</strain>
    </source>
</reference>
<keyword evidence="2" id="KW-1185">Reference proteome</keyword>
<evidence type="ECO:0000313" key="1">
    <source>
        <dbReference type="EMBL" id="AJR08242.1"/>
    </source>
</evidence>
<organism evidence="1 2">
    <name type="scientific">Photobacterium gaetbulicola Gung47</name>
    <dbReference type="NCBI Taxonomy" id="658445"/>
    <lineage>
        <taxon>Bacteria</taxon>
        <taxon>Pseudomonadati</taxon>
        <taxon>Pseudomonadota</taxon>
        <taxon>Gammaproteobacteria</taxon>
        <taxon>Vibrionales</taxon>
        <taxon>Vibrionaceae</taxon>
        <taxon>Photobacterium</taxon>
    </lineage>
</organism>
<protein>
    <recommendedName>
        <fullName evidence="3">Lipoprotein</fullName>
    </recommendedName>
</protein>
<dbReference type="AlphaFoldDB" id="A0A0C5WPK4"/>
<dbReference type="Gene3D" id="3.60.21.10">
    <property type="match status" value="1"/>
</dbReference>
<evidence type="ECO:0000313" key="2">
    <source>
        <dbReference type="Proteomes" id="UP000032303"/>
    </source>
</evidence>